<evidence type="ECO:0000256" key="3">
    <source>
        <dbReference type="ARBA" id="ARBA00022771"/>
    </source>
</evidence>
<sequence length="498" mass="57316">MNKTNIKVCFHIPAEFSDEYISQLKDKLKKLNRGQLEILICILSREIYRLEKCQTSSTINNHKEKHLFYLEDVPFESAKEPVLENTTIPELSDQDFQNRDDSSSSSRETPLHGSLSQQSLRVIEDHRKGQLEVIDVASGQMVYSKSWHGNISSDTADVLDSLVEERDMSVDLSDEEDKFAPNKALSNEVKRLKNKKFKFDSEQPIRSKSEMSECRGSNSGERYNKNKAVVDDENMFCQVCNKDFYHKDNLKSHLKKNHNKKTVLCSYCGKLVLHFRLETHLEKVHEKPSYTCHICQKGFLKRECLEGHINKHSNTKPYICEHCGRKYAYSTSLYTHKRLCSKSAVPAHLLHPRSLEEKDTFCICEICGMKFEGTSGLKDHHSAKHGGKVQCCGFCGKKFQWRPSYNRHVKKCRERTELERARCRKLASMSTGKIFTCECGRQYPYRQSFQRHQKTCPQKQDMESFVMPSNAVSIAANNTAATVHPSPLGIPLPEFLNL</sequence>
<keyword evidence="1" id="KW-0479">Metal-binding</keyword>
<feature type="domain" description="C2H2-type" evidence="7">
    <location>
        <begin position="235"/>
        <end position="263"/>
    </location>
</feature>
<evidence type="ECO:0000313" key="8">
    <source>
        <dbReference type="EMBL" id="CAL1539893.1"/>
    </source>
</evidence>
<name>A0AAV2I595_LYMST</name>
<dbReference type="GO" id="GO:0000981">
    <property type="term" value="F:DNA-binding transcription factor activity, RNA polymerase II-specific"/>
    <property type="evidence" value="ECO:0007669"/>
    <property type="project" value="TreeGrafter"/>
</dbReference>
<dbReference type="InterPro" id="IPR013087">
    <property type="entry name" value="Znf_C2H2_type"/>
</dbReference>
<keyword evidence="3 5" id="KW-0863">Zinc-finger</keyword>
<evidence type="ECO:0000256" key="1">
    <source>
        <dbReference type="ARBA" id="ARBA00022723"/>
    </source>
</evidence>
<keyword evidence="4" id="KW-0862">Zinc</keyword>
<feature type="domain" description="C2H2-type" evidence="7">
    <location>
        <begin position="362"/>
        <end position="390"/>
    </location>
</feature>
<comment type="caution">
    <text evidence="8">The sequence shown here is derived from an EMBL/GenBank/DDBJ whole genome shotgun (WGS) entry which is preliminary data.</text>
</comment>
<dbReference type="SMART" id="SM00355">
    <property type="entry name" value="ZnF_C2H2"/>
    <property type="match status" value="6"/>
</dbReference>
<evidence type="ECO:0000259" key="7">
    <source>
        <dbReference type="PROSITE" id="PS50157"/>
    </source>
</evidence>
<dbReference type="PROSITE" id="PS50157">
    <property type="entry name" value="ZINC_FINGER_C2H2_2"/>
    <property type="match status" value="4"/>
</dbReference>
<evidence type="ECO:0000256" key="4">
    <source>
        <dbReference type="ARBA" id="ARBA00022833"/>
    </source>
</evidence>
<dbReference type="InterPro" id="IPR036236">
    <property type="entry name" value="Znf_C2H2_sf"/>
</dbReference>
<dbReference type="PANTHER" id="PTHR24379:SF127">
    <property type="entry name" value="BLOODY FINGERS-RELATED"/>
    <property type="match status" value="1"/>
</dbReference>
<evidence type="ECO:0000256" key="5">
    <source>
        <dbReference type="PROSITE-ProRule" id="PRU00042"/>
    </source>
</evidence>
<dbReference type="Gene3D" id="3.30.160.60">
    <property type="entry name" value="Classic Zinc Finger"/>
    <property type="match status" value="3"/>
</dbReference>
<feature type="region of interest" description="Disordered" evidence="6">
    <location>
        <begin position="86"/>
        <end position="119"/>
    </location>
</feature>
<keyword evidence="2" id="KW-0677">Repeat</keyword>
<dbReference type="GO" id="GO:0000977">
    <property type="term" value="F:RNA polymerase II transcription regulatory region sequence-specific DNA binding"/>
    <property type="evidence" value="ECO:0007669"/>
    <property type="project" value="TreeGrafter"/>
</dbReference>
<dbReference type="GO" id="GO:0005634">
    <property type="term" value="C:nucleus"/>
    <property type="evidence" value="ECO:0007669"/>
    <property type="project" value="TreeGrafter"/>
</dbReference>
<dbReference type="PANTHER" id="PTHR24379">
    <property type="entry name" value="KRAB AND ZINC FINGER DOMAIN-CONTAINING"/>
    <property type="match status" value="1"/>
</dbReference>
<keyword evidence="9" id="KW-1185">Reference proteome</keyword>
<dbReference type="SUPFAM" id="SSF57667">
    <property type="entry name" value="beta-beta-alpha zinc fingers"/>
    <property type="match status" value="3"/>
</dbReference>
<dbReference type="GO" id="GO:0008270">
    <property type="term" value="F:zinc ion binding"/>
    <property type="evidence" value="ECO:0007669"/>
    <property type="project" value="UniProtKB-KW"/>
</dbReference>
<dbReference type="AlphaFoldDB" id="A0AAV2I595"/>
<protein>
    <recommendedName>
        <fullName evidence="7">C2H2-type domain-containing protein</fullName>
    </recommendedName>
</protein>
<evidence type="ECO:0000256" key="6">
    <source>
        <dbReference type="SAM" id="MobiDB-lite"/>
    </source>
</evidence>
<organism evidence="8 9">
    <name type="scientific">Lymnaea stagnalis</name>
    <name type="common">Great pond snail</name>
    <name type="synonym">Helix stagnalis</name>
    <dbReference type="NCBI Taxonomy" id="6523"/>
    <lineage>
        <taxon>Eukaryota</taxon>
        <taxon>Metazoa</taxon>
        <taxon>Spiralia</taxon>
        <taxon>Lophotrochozoa</taxon>
        <taxon>Mollusca</taxon>
        <taxon>Gastropoda</taxon>
        <taxon>Heterobranchia</taxon>
        <taxon>Euthyneura</taxon>
        <taxon>Panpulmonata</taxon>
        <taxon>Hygrophila</taxon>
        <taxon>Lymnaeoidea</taxon>
        <taxon>Lymnaeidae</taxon>
        <taxon>Lymnaea</taxon>
    </lineage>
</organism>
<accession>A0AAV2I595</accession>
<dbReference type="EMBL" id="CAXITT010000360">
    <property type="protein sequence ID" value="CAL1539893.1"/>
    <property type="molecule type" value="Genomic_DNA"/>
</dbReference>
<proteinExistence type="predicted"/>
<feature type="domain" description="C2H2-type" evidence="7">
    <location>
        <begin position="318"/>
        <end position="346"/>
    </location>
</feature>
<dbReference type="Pfam" id="PF00096">
    <property type="entry name" value="zf-C2H2"/>
    <property type="match status" value="1"/>
</dbReference>
<dbReference type="PROSITE" id="PS00028">
    <property type="entry name" value="ZINC_FINGER_C2H2_1"/>
    <property type="match status" value="3"/>
</dbReference>
<reference evidence="8 9" key="1">
    <citation type="submission" date="2024-04" db="EMBL/GenBank/DDBJ databases">
        <authorList>
            <consortium name="Genoscope - CEA"/>
            <person name="William W."/>
        </authorList>
    </citation>
    <scope>NUCLEOTIDE SEQUENCE [LARGE SCALE GENOMIC DNA]</scope>
</reference>
<evidence type="ECO:0000256" key="2">
    <source>
        <dbReference type="ARBA" id="ARBA00022737"/>
    </source>
</evidence>
<gene>
    <name evidence="8" type="ORF">GSLYS_00013626001</name>
</gene>
<evidence type="ECO:0000313" key="9">
    <source>
        <dbReference type="Proteomes" id="UP001497497"/>
    </source>
</evidence>
<dbReference type="Proteomes" id="UP001497497">
    <property type="component" value="Unassembled WGS sequence"/>
</dbReference>
<feature type="domain" description="C2H2-type" evidence="7">
    <location>
        <begin position="290"/>
        <end position="317"/>
    </location>
</feature>
<feature type="compositionally biased region" description="Polar residues" evidence="6">
    <location>
        <begin position="103"/>
        <end position="119"/>
    </location>
</feature>